<dbReference type="STRING" id="1121290.CLAOCE_14350"/>
<comment type="similarity">
    <text evidence="1">Belongs to the EamA transporter family.</text>
</comment>
<feature type="domain" description="EamA" evidence="3">
    <location>
        <begin position="147"/>
        <end position="275"/>
    </location>
</feature>
<keyword evidence="2" id="KW-0472">Membrane</keyword>
<evidence type="ECO:0000313" key="4">
    <source>
        <dbReference type="EMBL" id="OFI05890.1"/>
    </source>
</evidence>
<keyword evidence="2" id="KW-0812">Transmembrane</keyword>
<sequence length="289" mass="31545">MNTKVLKEDKHFQSVILMVLVAVLWSLGGLLIKIINWNPVAIAGTRSAIAALVMLCAIKKPSLNFTVDKVCGSLAYAGTVICFVVASKLTTAANAILLQYTAPIYIALFGNFFLKEKAKKSDWVSIFFIILGMILFFVDNLSFGKLAGNIFGVLTGITFAFNAIFLRRQKDGNPTEILFWGNLLTALIAIPFMLQSKPDFKSCIALLILGIVQLGIPYLIYSIAIKNVTALEAVLIPVIEPVLNPIWVFIFTGEKPGMWALIGGSIVLLSVVLNSVYAIIKSKRAICVK</sequence>
<dbReference type="Proteomes" id="UP000175744">
    <property type="component" value="Unassembled WGS sequence"/>
</dbReference>
<dbReference type="PANTHER" id="PTHR22911">
    <property type="entry name" value="ACYL-MALONYL CONDENSING ENZYME-RELATED"/>
    <property type="match status" value="1"/>
</dbReference>
<feature type="transmembrane region" description="Helical" evidence="2">
    <location>
        <begin position="121"/>
        <end position="138"/>
    </location>
</feature>
<protein>
    <submittedName>
        <fullName evidence="4">Putative inner membrane transporter yiJE</fullName>
    </submittedName>
</protein>
<dbReference type="InterPro" id="IPR037185">
    <property type="entry name" value="EmrE-like"/>
</dbReference>
<dbReference type="SUPFAM" id="SSF103481">
    <property type="entry name" value="Multidrug resistance efflux transporter EmrE"/>
    <property type="match status" value="2"/>
</dbReference>
<accession>A0A1E8EY37</accession>
<dbReference type="InterPro" id="IPR000620">
    <property type="entry name" value="EamA_dom"/>
</dbReference>
<evidence type="ECO:0000313" key="5">
    <source>
        <dbReference type="Proteomes" id="UP000175744"/>
    </source>
</evidence>
<comment type="caution">
    <text evidence="4">The sequence shown here is derived from an EMBL/GenBank/DDBJ whole genome shotgun (WGS) entry which is preliminary data.</text>
</comment>
<evidence type="ECO:0000256" key="2">
    <source>
        <dbReference type="SAM" id="Phobius"/>
    </source>
</evidence>
<feature type="domain" description="EamA" evidence="3">
    <location>
        <begin position="15"/>
        <end position="137"/>
    </location>
</feature>
<gene>
    <name evidence="4" type="primary">yijE</name>
    <name evidence="4" type="ORF">CLOACE_14350</name>
</gene>
<dbReference type="PANTHER" id="PTHR22911:SF79">
    <property type="entry name" value="MOBA-LIKE NTP TRANSFERASE DOMAIN-CONTAINING PROTEIN"/>
    <property type="match status" value="1"/>
</dbReference>
<organism evidence="4 5">
    <name type="scientific">Clostridium acetireducens DSM 10703</name>
    <dbReference type="NCBI Taxonomy" id="1121290"/>
    <lineage>
        <taxon>Bacteria</taxon>
        <taxon>Bacillati</taxon>
        <taxon>Bacillota</taxon>
        <taxon>Clostridia</taxon>
        <taxon>Eubacteriales</taxon>
        <taxon>Clostridiaceae</taxon>
        <taxon>Clostridium</taxon>
    </lineage>
</organism>
<feature type="transmembrane region" description="Helical" evidence="2">
    <location>
        <begin position="258"/>
        <end position="280"/>
    </location>
</feature>
<feature type="transmembrane region" description="Helical" evidence="2">
    <location>
        <begin position="12"/>
        <end position="34"/>
    </location>
</feature>
<proteinExistence type="inferred from homology"/>
<feature type="transmembrane region" description="Helical" evidence="2">
    <location>
        <begin position="144"/>
        <end position="165"/>
    </location>
</feature>
<dbReference type="AlphaFoldDB" id="A0A1E8EY37"/>
<evidence type="ECO:0000259" key="3">
    <source>
        <dbReference type="Pfam" id="PF00892"/>
    </source>
</evidence>
<keyword evidence="5" id="KW-1185">Reference proteome</keyword>
<dbReference type="EMBL" id="LZFO01000019">
    <property type="protein sequence ID" value="OFI05890.1"/>
    <property type="molecule type" value="Genomic_DNA"/>
</dbReference>
<reference evidence="4 5" key="1">
    <citation type="submission" date="2016-06" db="EMBL/GenBank/DDBJ databases">
        <title>Genome sequence of Clostridium acetireducens DSM 10703.</title>
        <authorList>
            <person name="Poehlein A."/>
            <person name="Fluechter S."/>
            <person name="Duerre P."/>
            <person name="Daniel R."/>
        </authorList>
    </citation>
    <scope>NUCLEOTIDE SEQUENCE [LARGE SCALE GENOMIC DNA]</scope>
    <source>
        <strain evidence="4 5">DSM 10703</strain>
    </source>
</reference>
<dbReference type="GO" id="GO:0016020">
    <property type="term" value="C:membrane"/>
    <property type="evidence" value="ECO:0007669"/>
    <property type="project" value="InterPro"/>
</dbReference>
<name>A0A1E8EY37_9CLOT</name>
<feature type="transmembrane region" description="Helical" evidence="2">
    <location>
        <begin position="70"/>
        <end position="89"/>
    </location>
</feature>
<feature type="transmembrane region" description="Helical" evidence="2">
    <location>
        <begin position="95"/>
        <end position="114"/>
    </location>
</feature>
<dbReference type="RefSeq" id="WP_070110418.1">
    <property type="nucleotide sequence ID" value="NZ_LZFO01000019.1"/>
</dbReference>
<dbReference type="OrthoDB" id="9814731at2"/>
<keyword evidence="2" id="KW-1133">Transmembrane helix</keyword>
<evidence type="ECO:0000256" key="1">
    <source>
        <dbReference type="ARBA" id="ARBA00007362"/>
    </source>
</evidence>
<feature type="transmembrane region" description="Helical" evidence="2">
    <location>
        <begin position="233"/>
        <end position="252"/>
    </location>
</feature>
<dbReference type="Pfam" id="PF00892">
    <property type="entry name" value="EamA"/>
    <property type="match status" value="2"/>
</dbReference>
<feature type="transmembrane region" description="Helical" evidence="2">
    <location>
        <begin position="177"/>
        <end position="194"/>
    </location>
</feature>
<feature type="transmembrane region" description="Helical" evidence="2">
    <location>
        <begin position="200"/>
        <end position="221"/>
    </location>
</feature>